<protein>
    <submittedName>
        <fullName evidence="2">Uncharacterized protein</fullName>
    </submittedName>
</protein>
<evidence type="ECO:0000256" key="1">
    <source>
        <dbReference type="SAM" id="MobiDB-lite"/>
    </source>
</evidence>
<reference evidence="2 3" key="1">
    <citation type="submission" date="2021-06" db="EMBL/GenBank/DDBJ databases">
        <title>44 bacteria genomes isolated from Dapeng, Shenzhen.</title>
        <authorList>
            <person name="Zheng W."/>
            <person name="Yu S."/>
            <person name="Huang Y."/>
        </authorList>
    </citation>
    <scope>NUCLEOTIDE SEQUENCE [LARGE SCALE GENOMIC DNA]</scope>
    <source>
        <strain evidence="2 3">DP5N14-6</strain>
    </source>
</reference>
<sequence length="99" mass="11271">MRWNNNKASGPADRRWGIHPYGSFLPIFDFFQSVLSIEGRPKSSQSSLSVSGGPNTIPTDRTGRQNKEILLKNELLIIHGSRYCAQRLFKIDESHNQKQ</sequence>
<dbReference type="RefSeq" id="WP_222583534.1">
    <property type="nucleotide sequence ID" value="NZ_JAHVHP010000001.1"/>
</dbReference>
<keyword evidence="3" id="KW-1185">Reference proteome</keyword>
<gene>
    <name evidence="2" type="ORF">KUV23_06675</name>
</gene>
<organism evidence="2 3">
    <name type="scientific">Algoriphagus marincola</name>
    <dbReference type="NCBI Taxonomy" id="264027"/>
    <lineage>
        <taxon>Bacteria</taxon>
        <taxon>Pseudomonadati</taxon>
        <taxon>Bacteroidota</taxon>
        <taxon>Cytophagia</taxon>
        <taxon>Cytophagales</taxon>
        <taxon>Cyclobacteriaceae</taxon>
        <taxon>Algoriphagus</taxon>
    </lineage>
</organism>
<proteinExistence type="predicted"/>
<name>A0ABS7N2W4_9BACT</name>
<dbReference type="EMBL" id="JAHVHP010000001">
    <property type="protein sequence ID" value="MBY5950649.1"/>
    <property type="molecule type" value="Genomic_DNA"/>
</dbReference>
<dbReference type="Proteomes" id="UP000766609">
    <property type="component" value="Unassembled WGS sequence"/>
</dbReference>
<feature type="region of interest" description="Disordered" evidence="1">
    <location>
        <begin position="41"/>
        <end position="64"/>
    </location>
</feature>
<evidence type="ECO:0000313" key="2">
    <source>
        <dbReference type="EMBL" id="MBY5950649.1"/>
    </source>
</evidence>
<accession>A0ABS7N2W4</accession>
<comment type="caution">
    <text evidence="2">The sequence shown here is derived from an EMBL/GenBank/DDBJ whole genome shotgun (WGS) entry which is preliminary data.</text>
</comment>
<evidence type="ECO:0000313" key="3">
    <source>
        <dbReference type="Proteomes" id="UP000766609"/>
    </source>
</evidence>